<protein>
    <submittedName>
        <fullName evidence="2">Uncharacterized protein</fullName>
    </submittedName>
</protein>
<feature type="region of interest" description="Disordered" evidence="1">
    <location>
        <begin position="10"/>
        <end position="114"/>
    </location>
</feature>
<evidence type="ECO:0000313" key="3">
    <source>
        <dbReference type="Proteomes" id="UP000434957"/>
    </source>
</evidence>
<reference evidence="2 3" key="1">
    <citation type="submission" date="2018-08" db="EMBL/GenBank/DDBJ databases">
        <title>Genomic investigation of the strawberry pathogen Phytophthora fragariae indicates pathogenicity is determined by transcriptional variation in three key races.</title>
        <authorList>
            <person name="Adams T.M."/>
            <person name="Armitage A.D."/>
            <person name="Sobczyk M.K."/>
            <person name="Bates H.J."/>
            <person name="Dunwell J.M."/>
            <person name="Nellist C.F."/>
            <person name="Harrison R.J."/>
        </authorList>
    </citation>
    <scope>NUCLEOTIDE SEQUENCE [LARGE SCALE GENOMIC DNA]</scope>
    <source>
        <strain evidence="2 3">SCRP333</strain>
    </source>
</reference>
<evidence type="ECO:0000313" key="2">
    <source>
        <dbReference type="EMBL" id="KAE9272628.1"/>
    </source>
</evidence>
<accession>A0A6A4BC95</accession>
<dbReference type="EMBL" id="QXFT01005444">
    <property type="protein sequence ID" value="KAE9272628.1"/>
    <property type="molecule type" value="Genomic_DNA"/>
</dbReference>
<name>A0A6A4BC95_9STRA</name>
<sequence length="114" mass="12312">MGRAHYIALLSRQHSRTVSASKDKSEKTGRRRWRYANGMIGTDTGGSSCVSQEHNRTCTATEKMQRATTADTGPRGDRELGHLGDDLGHEHFDGNNSGKCGHPSAAGSVTAERD</sequence>
<feature type="compositionally biased region" description="Polar residues" evidence="1">
    <location>
        <begin position="45"/>
        <end position="71"/>
    </location>
</feature>
<comment type="caution">
    <text evidence="2">The sequence shown here is derived from an EMBL/GenBank/DDBJ whole genome shotgun (WGS) entry which is preliminary data.</text>
</comment>
<feature type="compositionally biased region" description="Basic and acidic residues" evidence="1">
    <location>
        <begin position="74"/>
        <end position="93"/>
    </location>
</feature>
<gene>
    <name evidence="2" type="ORF">PR003_g30147</name>
</gene>
<dbReference type="Proteomes" id="UP000434957">
    <property type="component" value="Unassembled WGS sequence"/>
</dbReference>
<organism evidence="2 3">
    <name type="scientific">Phytophthora rubi</name>
    <dbReference type="NCBI Taxonomy" id="129364"/>
    <lineage>
        <taxon>Eukaryota</taxon>
        <taxon>Sar</taxon>
        <taxon>Stramenopiles</taxon>
        <taxon>Oomycota</taxon>
        <taxon>Peronosporomycetes</taxon>
        <taxon>Peronosporales</taxon>
        <taxon>Peronosporaceae</taxon>
        <taxon>Phytophthora</taxon>
    </lineage>
</organism>
<proteinExistence type="predicted"/>
<dbReference type="AlphaFoldDB" id="A0A6A4BC95"/>
<keyword evidence="3" id="KW-1185">Reference proteome</keyword>
<evidence type="ECO:0000256" key="1">
    <source>
        <dbReference type="SAM" id="MobiDB-lite"/>
    </source>
</evidence>